<dbReference type="OrthoDB" id="341137at2"/>
<sequence>MVTNWLPTYRLNQVKHIAPLATFRVAFGVMMLASIIRFWSNGWIAKQYIEPEFYFPYFGFEWIQTFGDPGMYLLFAAMGVAALGIALGAFYRWSAILFFLSFTYVELIDKTNYLNHYYFVSIIAFLLILVPANKAYSIDAWRRKKQELYVPAWSIHIIILQLSLVYFFAGLAKLQPDWLLEALPLKIWLPSRANTPIIGFLLDYKWTAYLFSWFGAFYDLTIPFFLLWKRTRVIAYLTVIAFHFMTAALFQIGMFPYIMVVSTLIFFSEDFHQRLWKRIFPEIASSIPERSKLSNSSILKYFFIVYFALQILLPFRFALYPGKLFWTEQGYRFSWRVMLMEKVGYTQFTVSIPEQNRSFEVLPNQFLTPVQEKMMNTQPDMILQFSHFLRDKYESETDKEVEIYVQSYATINGKGSRPFIDPNVDLASMKRGYQHKNWVLPYTK</sequence>
<proteinExistence type="predicted"/>
<feature type="domain" description="HTTM-like" evidence="8">
    <location>
        <begin position="12"/>
        <end position="271"/>
    </location>
</feature>
<evidence type="ECO:0000256" key="4">
    <source>
        <dbReference type="ARBA" id="ARBA00023136"/>
    </source>
</evidence>
<evidence type="ECO:0000313" key="10">
    <source>
        <dbReference type="Proteomes" id="UP000193804"/>
    </source>
</evidence>
<gene>
    <name evidence="9" type="ORF">SAMN05661096_04100</name>
</gene>
<dbReference type="InterPro" id="IPR011020">
    <property type="entry name" value="HTTM-like"/>
</dbReference>
<feature type="transmembrane region" description="Helical" evidence="7">
    <location>
        <begin position="72"/>
        <end position="105"/>
    </location>
</feature>
<feature type="transmembrane region" description="Helical" evidence="7">
    <location>
        <begin position="117"/>
        <end position="136"/>
    </location>
</feature>
<dbReference type="InterPro" id="IPR053934">
    <property type="entry name" value="HTTM_dom"/>
</dbReference>
<dbReference type="AlphaFoldDB" id="A0A1X7LJG7"/>
<dbReference type="GO" id="GO:0012505">
    <property type="term" value="C:endomembrane system"/>
    <property type="evidence" value="ECO:0007669"/>
    <property type="project" value="UniProtKB-SubCell"/>
</dbReference>
<keyword evidence="3 7" id="KW-1133">Transmembrane helix</keyword>
<comment type="subcellular location">
    <subcellularLocation>
        <location evidence="1">Endomembrane system</location>
        <topology evidence="1">Multi-pass membrane protein</topology>
    </subcellularLocation>
</comment>
<feature type="transmembrane region" description="Helical" evidence="7">
    <location>
        <begin position="234"/>
        <end position="267"/>
    </location>
</feature>
<keyword evidence="5" id="KW-1015">Disulfide bond</keyword>
<evidence type="ECO:0000256" key="7">
    <source>
        <dbReference type="SAM" id="Phobius"/>
    </source>
</evidence>
<protein>
    <submittedName>
        <fullName evidence="9">Vitamin K-dependent gamma-carboxylase</fullName>
    </submittedName>
</protein>
<name>A0A1X7LJG7_9BACT</name>
<reference evidence="10" key="1">
    <citation type="submission" date="2017-04" db="EMBL/GenBank/DDBJ databases">
        <authorList>
            <person name="Varghese N."/>
            <person name="Submissions S."/>
        </authorList>
    </citation>
    <scope>NUCLEOTIDE SEQUENCE [LARGE SCALE GENOMIC DNA]</scope>
    <source>
        <strain evidence="10">DSM 4125</strain>
    </source>
</reference>
<evidence type="ECO:0000313" key="9">
    <source>
        <dbReference type="EMBL" id="SMG53687.1"/>
    </source>
</evidence>
<dbReference type="GO" id="GO:0019842">
    <property type="term" value="F:vitamin binding"/>
    <property type="evidence" value="ECO:0007669"/>
    <property type="project" value="TreeGrafter"/>
</dbReference>
<dbReference type="GO" id="GO:0008488">
    <property type="term" value="F:gamma-glutamyl carboxylase activity"/>
    <property type="evidence" value="ECO:0007669"/>
    <property type="project" value="InterPro"/>
</dbReference>
<dbReference type="PANTHER" id="PTHR12639:SF7">
    <property type="entry name" value="HTTM DOMAIN-CONTAINING PROTEIN"/>
    <property type="match status" value="1"/>
</dbReference>
<dbReference type="Proteomes" id="UP000193804">
    <property type="component" value="Unassembled WGS sequence"/>
</dbReference>
<keyword evidence="4 7" id="KW-0472">Membrane</keyword>
<feature type="transmembrane region" description="Helical" evidence="7">
    <location>
        <begin position="298"/>
        <end position="319"/>
    </location>
</feature>
<keyword evidence="6" id="KW-0456">Lyase</keyword>
<feature type="transmembrane region" description="Helical" evidence="7">
    <location>
        <begin position="148"/>
        <end position="169"/>
    </location>
</feature>
<keyword evidence="2 7" id="KW-0812">Transmembrane</keyword>
<dbReference type="Pfam" id="PF22777">
    <property type="entry name" value="VKGC_lumenal_dom"/>
    <property type="match status" value="1"/>
</dbReference>
<evidence type="ECO:0000259" key="8">
    <source>
        <dbReference type="SMART" id="SM00752"/>
    </source>
</evidence>
<feature type="transmembrane region" description="Helical" evidence="7">
    <location>
        <begin position="206"/>
        <end position="227"/>
    </location>
</feature>
<organism evidence="9 10">
    <name type="scientific">Marivirga sericea</name>
    <dbReference type="NCBI Taxonomy" id="1028"/>
    <lineage>
        <taxon>Bacteria</taxon>
        <taxon>Pseudomonadati</taxon>
        <taxon>Bacteroidota</taxon>
        <taxon>Cytophagia</taxon>
        <taxon>Cytophagales</taxon>
        <taxon>Marivirgaceae</taxon>
        <taxon>Marivirga</taxon>
    </lineage>
</organism>
<dbReference type="InterPro" id="IPR007782">
    <property type="entry name" value="VKG_COase"/>
</dbReference>
<accession>A0A1X7LJG7</accession>
<dbReference type="Pfam" id="PF05090">
    <property type="entry name" value="HTTM"/>
    <property type="match status" value="1"/>
</dbReference>
<feature type="transmembrane region" description="Helical" evidence="7">
    <location>
        <begin position="20"/>
        <end position="39"/>
    </location>
</feature>
<evidence type="ECO:0000256" key="1">
    <source>
        <dbReference type="ARBA" id="ARBA00004127"/>
    </source>
</evidence>
<evidence type="ECO:0000256" key="3">
    <source>
        <dbReference type="ARBA" id="ARBA00022989"/>
    </source>
</evidence>
<evidence type="ECO:0000256" key="6">
    <source>
        <dbReference type="ARBA" id="ARBA00023239"/>
    </source>
</evidence>
<dbReference type="SMART" id="SM00752">
    <property type="entry name" value="HTTM"/>
    <property type="match status" value="1"/>
</dbReference>
<dbReference type="EMBL" id="FXAW01000017">
    <property type="protein sequence ID" value="SMG53687.1"/>
    <property type="molecule type" value="Genomic_DNA"/>
</dbReference>
<dbReference type="RefSeq" id="WP_085519206.1">
    <property type="nucleotide sequence ID" value="NZ_FXAW01000017.1"/>
</dbReference>
<dbReference type="STRING" id="1028.SAMN05661096_04100"/>
<keyword evidence="10" id="KW-1185">Reference proteome</keyword>
<evidence type="ECO:0000256" key="2">
    <source>
        <dbReference type="ARBA" id="ARBA00022692"/>
    </source>
</evidence>
<dbReference type="InterPro" id="IPR053935">
    <property type="entry name" value="VKGC_lumenal_dom"/>
</dbReference>
<evidence type="ECO:0000256" key="5">
    <source>
        <dbReference type="ARBA" id="ARBA00023157"/>
    </source>
</evidence>
<dbReference type="PANTHER" id="PTHR12639">
    <property type="entry name" value="VITAMIN K-DEPENDENT GAMMA-CARBOXYLASE"/>
    <property type="match status" value="1"/>
</dbReference>